<accession>A0A2Z3HSZ0</accession>
<dbReference type="OrthoDB" id="8686772at2"/>
<dbReference type="AlphaFoldDB" id="A0A2Z3HSZ0"/>
<evidence type="ECO:0000313" key="2">
    <source>
        <dbReference type="Proteomes" id="UP000247763"/>
    </source>
</evidence>
<proteinExistence type="predicted"/>
<sequence>MIPGAVRRLTEGETDLAAGVFGRALDARRVRIAALPVWRRAFVAGPALVAWPARTALKDFSVAPLALQAVLVHELVHVWQAQTGVNLLAAKLRAGDGPAAYRYDPAAGTGFSSLNIEQQAMVVQHAFLASREGPSPHSAETYAILLAGAPFGEGLKPFTA</sequence>
<name>A0A2Z3HSZ0_9CAUL</name>
<evidence type="ECO:0008006" key="3">
    <source>
        <dbReference type="Google" id="ProtNLM"/>
    </source>
</evidence>
<dbReference type="EMBL" id="CP029479">
    <property type="protein sequence ID" value="AWM78372.1"/>
    <property type="molecule type" value="Genomic_DNA"/>
</dbReference>
<keyword evidence="2" id="KW-1185">Reference proteome</keyword>
<organism evidence="1 2">
    <name type="scientific">Phenylobacterium parvum</name>
    <dbReference type="NCBI Taxonomy" id="2201350"/>
    <lineage>
        <taxon>Bacteria</taxon>
        <taxon>Pseudomonadati</taxon>
        <taxon>Pseudomonadota</taxon>
        <taxon>Alphaproteobacteria</taxon>
        <taxon>Caulobacterales</taxon>
        <taxon>Caulobacteraceae</taxon>
        <taxon>Phenylobacterium</taxon>
    </lineage>
</organism>
<dbReference type="KEGG" id="phb:HYN04_11815"/>
<dbReference type="Proteomes" id="UP000247763">
    <property type="component" value="Chromosome"/>
</dbReference>
<protein>
    <recommendedName>
        <fullName evidence="3">Vgr related protein</fullName>
    </recommendedName>
</protein>
<reference evidence="2" key="1">
    <citation type="submission" date="2018-05" db="EMBL/GenBank/DDBJ databases">
        <title>Genome sequencing of Phenylobacterium sp. HYN0004.</title>
        <authorList>
            <person name="Yi H."/>
            <person name="Baek C."/>
        </authorList>
    </citation>
    <scope>NUCLEOTIDE SEQUENCE [LARGE SCALE GENOMIC DNA]</scope>
    <source>
        <strain evidence="2">HYN0004</strain>
    </source>
</reference>
<evidence type="ECO:0000313" key="1">
    <source>
        <dbReference type="EMBL" id="AWM78372.1"/>
    </source>
</evidence>
<gene>
    <name evidence="1" type="ORF">HYN04_11815</name>
</gene>